<keyword evidence="5" id="KW-1185">Reference proteome</keyword>
<dbReference type="SUPFAM" id="SSF52279">
    <property type="entry name" value="Beta-D-glucan exohydrolase, C-terminal domain"/>
    <property type="match status" value="1"/>
</dbReference>
<dbReference type="InterPro" id="IPR050288">
    <property type="entry name" value="Cellulose_deg_GH3"/>
</dbReference>
<dbReference type="GO" id="GO:0008422">
    <property type="term" value="F:beta-glucosidase activity"/>
    <property type="evidence" value="ECO:0007669"/>
    <property type="project" value="UniProtKB-EC"/>
</dbReference>
<sequence length="777" mass="84884">MDEDIRARLGAMNLEEKVRLLGGDGLWRTQALPRLGIAAVLMTDGTQGVRYSIGQIDGGEGWGLDAALRADDLEGRADAGVEALFGLARQATCFPSGSCLGCCWDPALLREMGHALAEECQEMGVGLLLGPGVNLRRTPLAGRGYEYYAEDPLLTGELAAALIEGLQARGVGACLKHLACNNSEYRRTEMDSVVAERPLRELYLRSFQHVLERVEPWALMSAYNRLNGTQAAEHPWLLTRVLREEWGYQGPVISDWHGIKDRPAALLAGNDLAMPESRRQHEALLEAVLDGSVPRETLDRSCERVLRLVARVEAGRRPDARADHLAHHRLARRLAAESLVLLKNEDDVLPIGDEVRRIAVIGSPALQPVIQGSGCATTRARHLDVPLEEIRALAGDARQVEYAMGTGADGAMDPLAEAEAMTLARRADLVVLFVSTPVGMDGENGDRRDLDILPAHARLLDAVAGVQSRLVVVLSSGDAVLMPWLEQVRALLLTFFGGQGMGHAVAEVLFGRTNPSGRLSVTFPNSLEETPAHLGYPGEQSRHLYGEGLFVGYRYYDKRRIEPRFPFGFGLGYSRFDYRDLRVSQPSIGPGQTLWISLELTNLGPRPGQEVVQLYVAPPAGELLREPQALKAFAKVALAVGERRRVELALEADALAHYDPQRGRWVLAGGVHQLRIGSSSRDVRLVGQVRISAPPCYPVLSADSSLAQLLRNPPAFAAVARLVSRKSGVPVGRVRRRLAELAPSLFAGLYVSLVELLRLEVSEAELERALRQGREPD</sequence>
<reference evidence="5" key="1">
    <citation type="submission" date="2015-05" db="EMBL/GenBank/DDBJ databases">
        <title>Draft genome sequencing of a biphenyl-degrading bacterium, Pseudomonas balearica KF707 (=NBRC110670).</title>
        <authorList>
            <person name="Kimura N."/>
            <person name="Hirose J."/>
            <person name="Watanabe T."/>
            <person name="Suenaga H."/>
            <person name="Fujihara H."/>
            <person name="Noguchi M."/>
            <person name="Hashimoto M."/>
            <person name="Shimodaira J."/>
            <person name="Tsuchikane K."/>
            <person name="Hosoyama A."/>
            <person name="Yamazoe A."/>
            <person name="Fujita N."/>
            <person name="Furukawa K."/>
        </authorList>
    </citation>
    <scope>NUCLEOTIDE SEQUENCE [LARGE SCALE GENOMIC DNA]</scope>
    <source>
        <strain evidence="5">DSM 10086 / NBRC 110670 / KF707</strain>
    </source>
</reference>
<dbReference type="Pfam" id="PF00933">
    <property type="entry name" value="Glyco_hydro_3"/>
    <property type="match status" value="1"/>
</dbReference>
<dbReference type="InterPro" id="IPR002772">
    <property type="entry name" value="Glyco_hydro_3_C"/>
</dbReference>
<dbReference type="EMBL" id="AP014862">
    <property type="protein sequence ID" value="BAU74057.1"/>
    <property type="molecule type" value="Genomic_DNA"/>
</dbReference>
<dbReference type="InterPro" id="IPR036881">
    <property type="entry name" value="Glyco_hydro_3_C_sf"/>
</dbReference>
<dbReference type="PRINTS" id="PR00133">
    <property type="entry name" value="GLHYDRLASE3"/>
</dbReference>
<dbReference type="InterPro" id="IPR017853">
    <property type="entry name" value="GH"/>
</dbReference>
<comment type="similarity">
    <text evidence="1">Belongs to the glycosyl hydrolase 3 family.</text>
</comment>
<feature type="domain" description="Fibronectin type III-like" evidence="3">
    <location>
        <begin position="610"/>
        <end position="680"/>
    </location>
</feature>
<proteinExistence type="inferred from homology"/>
<dbReference type="Proteomes" id="UP000218554">
    <property type="component" value="Chromosome"/>
</dbReference>
<dbReference type="Gene3D" id="2.60.40.10">
    <property type="entry name" value="Immunoglobulins"/>
    <property type="match status" value="1"/>
</dbReference>
<dbReference type="InterPro" id="IPR001764">
    <property type="entry name" value="Glyco_hydro_3_N"/>
</dbReference>
<dbReference type="Gene3D" id="3.20.20.300">
    <property type="entry name" value="Glycoside hydrolase, family 3, N-terminal domain"/>
    <property type="match status" value="1"/>
</dbReference>
<keyword evidence="2 4" id="KW-0378">Hydrolase</keyword>
<dbReference type="Gene3D" id="3.40.50.1700">
    <property type="entry name" value="Glycoside hydrolase family 3 C-terminal domain"/>
    <property type="match status" value="1"/>
</dbReference>
<dbReference type="KEGG" id="pfuw:KF707C_23690"/>
<evidence type="ECO:0000313" key="4">
    <source>
        <dbReference type="EMBL" id="BAU74057.1"/>
    </source>
</evidence>
<evidence type="ECO:0000313" key="5">
    <source>
        <dbReference type="Proteomes" id="UP000218554"/>
    </source>
</evidence>
<dbReference type="EC" id="3.2.1.21" evidence="4"/>
<dbReference type="InterPro" id="IPR026891">
    <property type="entry name" value="Fn3-like"/>
</dbReference>
<dbReference type="SMART" id="SM01217">
    <property type="entry name" value="Fn3_like"/>
    <property type="match status" value="1"/>
</dbReference>
<dbReference type="InterPro" id="IPR036962">
    <property type="entry name" value="Glyco_hydro_3_N_sf"/>
</dbReference>
<dbReference type="GO" id="GO:0005975">
    <property type="term" value="P:carbohydrate metabolic process"/>
    <property type="evidence" value="ECO:0007669"/>
    <property type="project" value="InterPro"/>
</dbReference>
<gene>
    <name evidence="4" type="ORF">KF707C_23690</name>
</gene>
<reference evidence="4 5" key="2">
    <citation type="journal article" date="2017" name="Int. J. Syst. Evol. Microbiol.">
        <title>Pseudomonas furukawaii sp. nov., a polychlorinated biphenyl-degrading bacterium isolated from biphenyl-contaminated soil in Japan.</title>
        <authorList>
            <person name="Kimura N."/>
            <person name="Watanabe T."/>
            <person name="Suenaga H."/>
            <person name="Fujihara H."/>
            <person name="Futagami T."/>
            <person name="Goto M."/>
            <person name="Hanada S."/>
            <person name="Hirose J."/>
        </authorList>
    </citation>
    <scope>NUCLEOTIDE SEQUENCE [LARGE SCALE GENOMIC DNA]</scope>
    <source>
        <strain evidence="5">DSM 10086 / NBRC 110670 / KF707</strain>
    </source>
</reference>
<evidence type="ECO:0000256" key="2">
    <source>
        <dbReference type="ARBA" id="ARBA00022801"/>
    </source>
</evidence>
<dbReference type="AlphaFoldDB" id="A0AAD1BZK9"/>
<dbReference type="PANTHER" id="PTHR42715">
    <property type="entry name" value="BETA-GLUCOSIDASE"/>
    <property type="match status" value="1"/>
</dbReference>
<accession>A0AAD1BZK9</accession>
<dbReference type="Pfam" id="PF14310">
    <property type="entry name" value="Fn3-like"/>
    <property type="match status" value="1"/>
</dbReference>
<dbReference type="RefSeq" id="WP_003454146.1">
    <property type="nucleotide sequence ID" value="NZ_AJMR01000191.1"/>
</dbReference>
<dbReference type="PANTHER" id="PTHR42715:SF10">
    <property type="entry name" value="BETA-GLUCOSIDASE"/>
    <property type="match status" value="1"/>
</dbReference>
<name>A0AAD1BZK9_METFU</name>
<dbReference type="SUPFAM" id="SSF51445">
    <property type="entry name" value="(Trans)glycosidases"/>
    <property type="match status" value="1"/>
</dbReference>
<dbReference type="InterPro" id="IPR013783">
    <property type="entry name" value="Ig-like_fold"/>
</dbReference>
<evidence type="ECO:0000259" key="3">
    <source>
        <dbReference type="SMART" id="SM01217"/>
    </source>
</evidence>
<dbReference type="Pfam" id="PF01915">
    <property type="entry name" value="Glyco_hydro_3_C"/>
    <property type="match status" value="1"/>
</dbReference>
<organism evidence="4 5">
    <name type="scientific">Metapseudomonas furukawaii</name>
    <name type="common">Pseudomonas furukawaii</name>
    <dbReference type="NCBI Taxonomy" id="1149133"/>
    <lineage>
        <taxon>Bacteria</taxon>
        <taxon>Pseudomonadati</taxon>
        <taxon>Pseudomonadota</taxon>
        <taxon>Gammaproteobacteria</taxon>
        <taxon>Pseudomonadales</taxon>
        <taxon>Pseudomonadaceae</taxon>
        <taxon>Metapseudomonas</taxon>
    </lineage>
</organism>
<evidence type="ECO:0000256" key="1">
    <source>
        <dbReference type="ARBA" id="ARBA00005336"/>
    </source>
</evidence>
<protein>
    <submittedName>
        <fullName evidence="4">Beta-glucosidase</fullName>
        <ecNumber evidence="4">3.2.1.21</ecNumber>
    </submittedName>
</protein>
<keyword evidence="4" id="KW-0326">Glycosidase</keyword>